<reference evidence="2" key="1">
    <citation type="submission" date="2016-10" db="EMBL/GenBank/DDBJ databases">
        <authorList>
            <person name="Varghese N."/>
            <person name="Submissions S."/>
        </authorList>
    </citation>
    <scope>NUCLEOTIDE SEQUENCE [LARGE SCALE GENOMIC DNA]</scope>
    <source>
        <strain evidence="2">B4,CECT 8067,JCM 17497</strain>
    </source>
</reference>
<proteinExistence type="predicted"/>
<organism evidence="1 2">
    <name type="scientific">Natronorubrum texcoconense</name>
    <dbReference type="NCBI Taxonomy" id="1095776"/>
    <lineage>
        <taxon>Archaea</taxon>
        <taxon>Methanobacteriati</taxon>
        <taxon>Methanobacteriota</taxon>
        <taxon>Stenosarchaea group</taxon>
        <taxon>Halobacteria</taxon>
        <taxon>Halobacteriales</taxon>
        <taxon>Natrialbaceae</taxon>
        <taxon>Natronorubrum</taxon>
    </lineage>
</organism>
<dbReference type="STRING" id="1095776.SAMN04515672_2952"/>
<evidence type="ECO:0000313" key="2">
    <source>
        <dbReference type="Proteomes" id="UP000198882"/>
    </source>
</evidence>
<dbReference type="Proteomes" id="UP000198882">
    <property type="component" value="Unassembled WGS sequence"/>
</dbReference>
<keyword evidence="2" id="KW-1185">Reference proteome</keyword>
<dbReference type="RefSeq" id="WP_090308252.1">
    <property type="nucleotide sequence ID" value="NZ_FNFE01000004.1"/>
</dbReference>
<name>A0A1G9BGP5_9EURY</name>
<dbReference type="OrthoDB" id="197060at2157"/>
<gene>
    <name evidence="1" type="ORF">SAMN04515672_2952</name>
</gene>
<protein>
    <submittedName>
        <fullName evidence="1">Uncharacterized protein</fullName>
    </submittedName>
</protein>
<accession>A0A1G9BGP5</accession>
<dbReference type="AlphaFoldDB" id="A0A1G9BGP5"/>
<evidence type="ECO:0000313" key="1">
    <source>
        <dbReference type="EMBL" id="SDK38689.1"/>
    </source>
</evidence>
<sequence>MDDQSQQLTALPDDEADALAENALETEYVGRLEAYLADEHDESMPTENVQAFERADGVRAVSFAAETDAADGTPRPDVAITIHFDDGEVVQATAERHDTDDGTVDLVFPAEIAPRPEAAVNDILQPDGQSVEVTVDESDEITVYSIAL</sequence>
<dbReference type="EMBL" id="FNFE01000004">
    <property type="protein sequence ID" value="SDK38689.1"/>
    <property type="molecule type" value="Genomic_DNA"/>
</dbReference>